<feature type="compositionally biased region" description="Basic and acidic residues" evidence="1">
    <location>
        <begin position="10"/>
        <end position="23"/>
    </location>
</feature>
<feature type="region of interest" description="Disordered" evidence="1">
    <location>
        <begin position="410"/>
        <end position="438"/>
    </location>
</feature>
<dbReference type="Pfam" id="PF00168">
    <property type="entry name" value="C2"/>
    <property type="match status" value="1"/>
</dbReference>
<dbReference type="PANTHER" id="PTHR47800:SF5">
    <property type="entry name" value="FER-1-LIKE PROTEIN 6"/>
    <property type="match status" value="1"/>
</dbReference>
<dbReference type="PROSITE" id="PS50004">
    <property type="entry name" value="C2"/>
    <property type="match status" value="1"/>
</dbReference>
<dbReference type="RefSeq" id="XP_002478689.1">
    <property type="nucleotide sequence ID" value="XM_002478644.1"/>
</dbReference>
<feature type="compositionally biased region" description="Basic and acidic residues" evidence="1">
    <location>
        <begin position="498"/>
        <end position="507"/>
    </location>
</feature>
<dbReference type="STRING" id="441959.B8LZH3"/>
<feature type="compositionally biased region" description="Polar residues" evidence="1">
    <location>
        <begin position="576"/>
        <end position="597"/>
    </location>
</feature>
<feature type="region of interest" description="Disordered" evidence="1">
    <location>
        <begin position="1"/>
        <end position="23"/>
    </location>
</feature>
<feature type="domain" description="C2" evidence="2">
    <location>
        <begin position="50"/>
        <end position="179"/>
    </location>
</feature>
<dbReference type="InParanoid" id="B8LZH3"/>
<dbReference type="OMA" id="SRYNFQA"/>
<feature type="compositionally biased region" description="Low complexity" evidence="1">
    <location>
        <begin position="412"/>
        <end position="426"/>
    </location>
</feature>
<dbReference type="InterPro" id="IPR000008">
    <property type="entry name" value="C2_dom"/>
</dbReference>
<organism evidence="3 4">
    <name type="scientific">Talaromyces stipitatus (strain ATCC 10500 / CBS 375.48 / QM 6759 / NRRL 1006)</name>
    <name type="common">Penicillium stipitatum</name>
    <dbReference type="NCBI Taxonomy" id="441959"/>
    <lineage>
        <taxon>Eukaryota</taxon>
        <taxon>Fungi</taxon>
        <taxon>Dikarya</taxon>
        <taxon>Ascomycota</taxon>
        <taxon>Pezizomycotina</taxon>
        <taxon>Eurotiomycetes</taxon>
        <taxon>Eurotiomycetidae</taxon>
        <taxon>Eurotiales</taxon>
        <taxon>Trichocomaceae</taxon>
        <taxon>Talaromyces</taxon>
        <taxon>Talaromyces sect. Talaromyces</taxon>
    </lineage>
</organism>
<dbReference type="HOGENOM" id="CLU_022666_2_0_1"/>
<keyword evidence="4" id="KW-1185">Reference proteome</keyword>
<reference evidence="4" key="1">
    <citation type="journal article" date="2015" name="Genome Announc.">
        <title>Genome sequence of the AIDS-associated pathogen Penicillium marneffei (ATCC18224) and its near taxonomic relative Talaromyces stipitatus (ATCC10500).</title>
        <authorList>
            <person name="Nierman W.C."/>
            <person name="Fedorova-Abrams N.D."/>
            <person name="Andrianopoulos A."/>
        </authorList>
    </citation>
    <scope>NUCLEOTIDE SEQUENCE [LARGE SCALE GENOMIC DNA]</scope>
    <source>
        <strain evidence="4">ATCC 10500 / CBS 375.48 / QM 6759 / NRRL 1006</strain>
    </source>
</reference>
<feature type="region of interest" description="Disordered" evidence="1">
    <location>
        <begin position="570"/>
        <end position="605"/>
    </location>
</feature>
<evidence type="ECO:0000313" key="3">
    <source>
        <dbReference type="EMBL" id="EED21726.1"/>
    </source>
</evidence>
<dbReference type="GeneID" id="8104930"/>
<dbReference type="InterPro" id="IPR035892">
    <property type="entry name" value="C2_domain_sf"/>
</dbReference>
<protein>
    <submittedName>
        <fullName evidence="3">C2 domain protein</fullName>
    </submittedName>
</protein>
<feature type="region of interest" description="Disordered" evidence="1">
    <location>
        <begin position="39"/>
        <end position="60"/>
    </location>
</feature>
<feature type="region of interest" description="Disordered" evidence="1">
    <location>
        <begin position="498"/>
        <end position="533"/>
    </location>
</feature>
<proteinExistence type="predicted"/>
<evidence type="ECO:0000256" key="1">
    <source>
        <dbReference type="SAM" id="MobiDB-lite"/>
    </source>
</evidence>
<dbReference type="PANTHER" id="PTHR47800">
    <property type="entry name" value="C2 DOMAIN-CONTAINING PROTEIN"/>
    <property type="match status" value="1"/>
</dbReference>
<accession>B8LZH3</accession>
<dbReference type="SUPFAM" id="SSF49562">
    <property type="entry name" value="C2 domain (Calcium/lipid-binding domain, CaLB)"/>
    <property type="match status" value="1"/>
</dbReference>
<dbReference type="PhylomeDB" id="B8LZH3"/>
<dbReference type="GO" id="GO:0010628">
    <property type="term" value="P:positive regulation of gene expression"/>
    <property type="evidence" value="ECO:0007669"/>
    <property type="project" value="TreeGrafter"/>
</dbReference>
<dbReference type="Proteomes" id="UP000001745">
    <property type="component" value="Unassembled WGS sequence"/>
</dbReference>
<dbReference type="eggNOG" id="ENOG502S2KW">
    <property type="taxonomic scope" value="Eukaryota"/>
</dbReference>
<evidence type="ECO:0000259" key="2">
    <source>
        <dbReference type="PROSITE" id="PS50004"/>
    </source>
</evidence>
<dbReference type="Gene3D" id="2.60.40.150">
    <property type="entry name" value="C2 domain"/>
    <property type="match status" value="1"/>
</dbReference>
<evidence type="ECO:0000313" key="4">
    <source>
        <dbReference type="Proteomes" id="UP000001745"/>
    </source>
</evidence>
<dbReference type="VEuPathDB" id="FungiDB:TSTA_089630"/>
<dbReference type="OrthoDB" id="73919at2759"/>
<sequence>MGTEVAPEVQRQHMIERYGPKFVEKTEKAHDKALAFRPADHHDKAEENNPPGGFDDTPFPHAPPGYTLKFTFHRANNLPAADFGTLSSDPFVHAELKTDLPKRHKQDPNLIFRTPTIRRNVNPVWDAEWIVANVPASGFHLKCRVYDEDPADHDDKLGNAHVVVDRITDDWAGIKEGAYHLKKRAGSKRAYMVRTVVAALSASRDLNAELIVSVEWLGRTESDNGAYIYTVGPIYWFKHFSPLIGRLLGTSGTSENQNAEGKTTPYNFQAIEIQLEGPVPDDLYHRYVEFKPFVAGMFTSHSLRGRILNRALHHQHARIYNFDRSTMNGTFPGPCTELTKLFLDFVDHGRGGRIFTYILTLDGQLRFTETGKEFGIDLLSKHTMHSDVSIYVAFSGEFFVRPSKKHRRFRESITSISSSRPRTSESGTELGSDEVDVTEKDQDDCSAYELIIDNDSGTYRPNAEKLPLLREFLSKNFPGLQITTLDCQKDAERMNRLKEQRRAEKQRARGNMVYTQQVNGSSSSLSSSDEQDLLERAGQATGTESGKHHIHDLKDVKSKFRDWIEADGTVDGHAKATSNEKPPHNENTNGEASNDSTAKAAAAEA</sequence>
<name>B8LZH3_TALSN</name>
<dbReference type="EMBL" id="EQ962653">
    <property type="protein sequence ID" value="EED21726.1"/>
    <property type="molecule type" value="Genomic_DNA"/>
</dbReference>
<dbReference type="AlphaFoldDB" id="B8LZH3"/>
<gene>
    <name evidence="3" type="ORF">TSTA_089630</name>
</gene>
<dbReference type="SMART" id="SM00239">
    <property type="entry name" value="C2"/>
    <property type="match status" value="1"/>
</dbReference>